<feature type="non-terminal residue" evidence="1">
    <location>
        <position position="227"/>
    </location>
</feature>
<dbReference type="Pfam" id="PF16126">
    <property type="entry name" value="DUF4838"/>
    <property type="match status" value="1"/>
</dbReference>
<protein>
    <submittedName>
        <fullName evidence="1">DUF4838 domain-containing protein</fullName>
    </submittedName>
</protein>
<name>A0A538UAE3_UNCEI</name>
<proteinExistence type="predicted"/>
<evidence type="ECO:0000313" key="2">
    <source>
        <dbReference type="Proteomes" id="UP000319836"/>
    </source>
</evidence>
<dbReference type="EMBL" id="VBPA01000036">
    <property type="protein sequence ID" value="TMQ72846.1"/>
    <property type="molecule type" value="Genomic_DNA"/>
</dbReference>
<reference evidence="1 2" key="1">
    <citation type="journal article" date="2019" name="Nat. Microbiol.">
        <title>Mediterranean grassland soil C-N compound turnover is dependent on rainfall and depth, and is mediated by genomically divergent microorganisms.</title>
        <authorList>
            <person name="Diamond S."/>
            <person name="Andeer P.F."/>
            <person name="Li Z."/>
            <person name="Crits-Christoph A."/>
            <person name="Burstein D."/>
            <person name="Anantharaman K."/>
            <person name="Lane K.R."/>
            <person name="Thomas B.C."/>
            <person name="Pan C."/>
            <person name="Northen T.R."/>
            <person name="Banfield J.F."/>
        </authorList>
    </citation>
    <scope>NUCLEOTIDE SEQUENCE [LARGE SCALE GENOMIC DNA]</scope>
    <source>
        <strain evidence="1">WS_10</strain>
    </source>
</reference>
<dbReference type="AlphaFoldDB" id="A0A538UAE3"/>
<comment type="caution">
    <text evidence="1">The sequence shown here is derived from an EMBL/GenBank/DDBJ whole genome shotgun (WGS) entry which is preliminary data.</text>
</comment>
<sequence>MLTVTGGDRAGVLDGVEALLEGLGLEQIGLGDTGRVVPRAPVPWPSRLRRVERPAIATRGLWAFEPRGHPDFFLWMARNRMNQWTAVDTAWVPLMKKLGFSLTGGGHTIQSEFLSPARYFASHPEWYGLHDGKRSPNLHGDSGDNFCTSNPEARRTLAANLTQSLIDGSLRHVDRLELWMLDTGRWCECDRCRAQGSPTDRLLDVVSDVAAALERARASGALARPVT</sequence>
<gene>
    <name evidence="1" type="ORF">E6K80_01775</name>
</gene>
<dbReference type="InterPro" id="IPR032287">
    <property type="entry name" value="DUF4838"/>
</dbReference>
<dbReference type="Proteomes" id="UP000319836">
    <property type="component" value="Unassembled WGS sequence"/>
</dbReference>
<evidence type="ECO:0000313" key="1">
    <source>
        <dbReference type="EMBL" id="TMQ72846.1"/>
    </source>
</evidence>
<organism evidence="1 2">
    <name type="scientific">Eiseniibacteriota bacterium</name>
    <dbReference type="NCBI Taxonomy" id="2212470"/>
    <lineage>
        <taxon>Bacteria</taxon>
        <taxon>Candidatus Eiseniibacteriota</taxon>
    </lineage>
</organism>
<accession>A0A538UAE3</accession>